<accession>A0ABT5C0C6</accession>
<dbReference type="NCBIfam" id="TIGR00702">
    <property type="entry name" value="YcaO-type kinase domain"/>
    <property type="match status" value="1"/>
</dbReference>
<dbReference type="InterPro" id="IPR003776">
    <property type="entry name" value="YcaO-like_dom"/>
</dbReference>
<dbReference type="PANTHER" id="PTHR37809">
    <property type="entry name" value="RIBOSOMAL PROTEIN S12 METHYLTHIOTRANSFERASE ACCESSORY FACTOR YCAO"/>
    <property type="match status" value="1"/>
</dbReference>
<evidence type="ECO:0000259" key="2">
    <source>
        <dbReference type="PROSITE" id="PS51664"/>
    </source>
</evidence>
<organism evidence="3 4">
    <name type="scientific">Sorangium atrum</name>
    <dbReference type="NCBI Taxonomy" id="2995308"/>
    <lineage>
        <taxon>Bacteria</taxon>
        <taxon>Pseudomonadati</taxon>
        <taxon>Myxococcota</taxon>
        <taxon>Polyangia</taxon>
        <taxon>Polyangiales</taxon>
        <taxon>Polyangiaceae</taxon>
        <taxon>Sorangium</taxon>
    </lineage>
</organism>
<feature type="region of interest" description="Disordered" evidence="1">
    <location>
        <begin position="1"/>
        <end position="28"/>
    </location>
</feature>
<dbReference type="PANTHER" id="PTHR37809:SF1">
    <property type="entry name" value="RIBOSOMAL PROTEIN S12 METHYLTHIOTRANSFERASE ACCESSORY FACTOR YCAO"/>
    <property type="match status" value="1"/>
</dbReference>
<comment type="caution">
    <text evidence="3">The sequence shown here is derived from an EMBL/GenBank/DDBJ whole genome shotgun (WGS) entry which is preliminary data.</text>
</comment>
<proteinExistence type="predicted"/>
<evidence type="ECO:0000313" key="4">
    <source>
        <dbReference type="Proteomes" id="UP001217485"/>
    </source>
</evidence>
<protein>
    <submittedName>
        <fullName evidence="3">YcaO-like family protein</fullName>
    </submittedName>
</protein>
<dbReference type="Pfam" id="PF02624">
    <property type="entry name" value="YcaO"/>
    <property type="match status" value="1"/>
</dbReference>
<name>A0ABT5C0C6_9BACT</name>
<dbReference type="PROSITE" id="PS51664">
    <property type="entry name" value="YCAO"/>
    <property type="match status" value="1"/>
</dbReference>
<evidence type="ECO:0000313" key="3">
    <source>
        <dbReference type="EMBL" id="MDC0679812.1"/>
    </source>
</evidence>
<keyword evidence="4" id="KW-1185">Reference proteome</keyword>
<evidence type="ECO:0000256" key="1">
    <source>
        <dbReference type="SAM" id="MobiDB-lite"/>
    </source>
</evidence>
<dbReference type="Gene3D" id="3.30.1330.230">
    <property type="match status" value="2"/>
</dbReference>
<dbReference type="Proteomes" id="UP001217485">
    <property type="component" value="Unassembled WGS sequence"/>
</dbReference>
<reference evidence="3 4" key="1">
    <citation type="submission" date="2023-01" db="EMBL/GenBank/DDBJ databases">
        <title>Minimal conservation of predation-associated metabolite biosynthetic gene clusters underscores biosynthetic potential of Myxococcota including descriptions for ten novel species: Archangium lansinium sp. nov., Myxococcus landrumus sp. nov., Nannocystis bai.</title>
        <authorList>
            <person name="Ahearne A."/>
            <person name="Stevens C."/>
            <person name="Dowd S."/>
        </authorList>
    </citation>
    <scope>NUCLEOTIDE SEQUENCE [LARGE SCALE GENOMIC DNA]</scope>
    <source>
        <strain evidence="3 4">WIWO2</strain>
    </source>
</reference>
<sequence>METQTKLPPMPGLSGPEKKRFMNGTHRAASPEETFDRIKGFMPAMGITRVANVTGLDAIGIPVVVVCRPNSRSLSVSQGKGLTLAAAKVSGLMESIEAYHGENIVRPLLLGSSRELSRSHAIADVSALPRTSSAPLDEDTSLLWAEGYDLMRGAPVWVPYELVHVNATAVGRVNPGIFCCSTNGLSSGNGLLEAVSYGICEVVERDATAVWGALTDEERDARRLDLDSIDDPGCREVLEKFSAAGVAVGAWETTSDVGIPSYECLIAERTEDAVRALHGSGGQGCHPSRAVALLRALTEAAQTRLTVISGARDDLLRTEYDRHRSPDQVRHLRRLLTARGERPFSAGPTFAGDTFEDDVAWQLERLRAVGIDSVVAFDLTKPEFGIPVVKIVIPGLEGIHSFPNYIPGRRFRRALERRSGSAASRKEIA</sequence>
<dbReference type="RefSeq" id="WP_272096816.1">
    <property type="nucleotide sequence ID" value="NZ_JAQNDK010000002.1"/>
</dbReference>
<feature type="domain" description="YcaO" evidence="2">
    <location>
        <begin position="79"/>
        <end position="429"/>
    </location>
</feature>
<gene>
    <name evidence="3" type="ORF">POL72_18875</name>
</gene>
<dbReference type="EMBL" id="JAQNDK010000002">
    <property type="protein sequence ID" value="MDC0679812.1"/>
    <property type="molecule type" value="Genomic_DNA"/>
</dbReference>